<feature type="region of interest" description="Disordered" evidence="1">
    <location>
        <begin position="53"/>
        <end position="84"/>
    </location>
</feature>
<dbReference type="InParanoid" id="A0A0H2R2L1"/>
<evidence type="ECO:0000313" key="4">
    <source>
        <dbReference type="Proteomes" id="UP000053477"/>
    </source>
</evidence>
<proteinExistence type="predicted"/>
<accession>A0A0H2R2L1</accession>
<name>A0A0H2R2L1_9AGAM</name>
<dbReference type="AlphaFoldDB" id="A0A0H2R2L1"/>
<dbReference type="Proteomes" id="UP000053477">
    <property type="component" value="Unassembled WGS sequence"/>
</dbReference>
<dbReference type="EMBL" id="KQ086245">
    <property type="protein sequence ID" value="KLO06024.1"/>
    <property type="molecule type" value="Genomic_DNA"/>
</dbReference>
<keyword evidence="4" id="KW-1185">Reference proteome</keyword>
<evidence type="ECO:0000256" key="2">
    <source>
        <dbReference type="SAM" id="SignalP"/>
    </source>
</evidence>
<sequence length="84" mass="9356">MIRPITMALPLIAACLAAASPLPRTSTFVDVYGTEEFASTRFPELGFEFRDNDEFSQTKRSPSVPIAEEPDFEELDASRPSFLL</sequence>
<evidence type="ECO:0000256" key="1">
    <source>
        <dbReference type="SAM" id="MobiDB-lite"/>
    </source>
</evidence>
<evidence type="ECO:0000313" key="3">
    <source>
        <dbReference type="EMBL" id="KLO06024.1"/>
    </source>
</evidence>
<reference evidence="3 4" key="1">
    <citation type="submission" date="2015-04" db="EMBL/GenBank/DDBJ databases">
        <title>Complete genome sequence of Schizopora paradoxa KUC8140, a cosmopolitan wood degrader in East Asia.</title>
        <authorList>
            <consortium name="DOE Joint Genome Institute"/>
            <person name="Min B."/>
            <person name="Park H."/>
            <person name="Jang Y."/>
            <person name="Kim J.-J."/>
            <person name="Kim K.H."/>
            <person name="Pangilinan J."/>
            <person name="Lipzen A."/>
            <person name="Riley R."/>
            <person name="Grigoriev I.V."/>
            <person name="Spatafora J.W."/>
            <person name="Choi I.-G."/>
        </authorList>
    </citation>
    <scope>NUCLEOTIDE SEQUENCE [LARGE SCALE GENOMIC DNA]</scope>
    <source>
        <strain evidence="3 4">KUC8140</strain>
    </source>
</reference>
<gene>
    <name evidence="3" type="ORF">SCHPADRAFT_702551</name>
</gene>
<keyword evidence="2" id="KW-0732">Signal</keyword>
<feature type="signal peptide" evidence="2">
    <location>
        <begin position="1"/>
        <end position="19"/>
    </location>
</feature>
<organism evidence="3 4">
    <name type="scientific">Schizopora paradoxa</name>
    <dbReference type="NCBI Taxonomy" id="27342"/>
    <lineage>
        <taxon>Eukaryota</taxon>
        <taxon>Fungi</taxon>
        <taxon>Dikarya</taxon>
        <taxon>Basidiomycota</taxon>
        <taxon>Agaricomycotina</taxon>
        <taxon>Agaricomycetes</taxon>
        <taxon>Hymenochaetales</taxon>
        <taxon>Schizoporaceae</taxon>
        <taxon>Schizopora</taxon>
    </lineage>
</organism>
<protein>
    <submittedName>
        <fullName evidence="3">Uncharacterized protein</fullName>
    </submittedName>
</protein>
<dbReference type="PROSITE" id="PS51257">
    <property type="entry name" value="PROKAR_LIPOPROTEIN"/>
    <property type="match status" value="1"/>
</dbReference>
<feature type="chain" id="PRO_5005201241" evidence="2">
    <location>
        <begin position="20"/>
        <end position="84"/>
    </location>
</feature>